<evidence type="ECO:0000313" key="4">
    <source>
        <dbReference type="EMBL" id="MCU7249005.1"/>
    </source>
</evidence>
<dbReference type="RefSeq" id="WP_301622258.1">
    <property type="nucleotide sequence ID" value="NZ_JAOSKY010000007.1"/>
</dbReference>
<dbReference type="InterPro" id="IPR050411">
    <property type="entry name" value="AlphaKG_dependent_hydroxylases"/>
</dbReference>
<reference evidence="4" key="1">
    <citation type="submission" date="2022-09" db="EMBL/GenBank/DDBJ databases">
        <authorList>
            <person name="Cesa-Luna C."/>
            <person name="Girard L."/>
            <person name="Lood C."/>
            <person name="Hofte M."/>
            <person name="De Mot R."/>
        </authorList>
    </citation>
    <scope>NUCLEOTIDE SEQUENCE</scope>
    <source>
        <strain evidence="4">B1M3-32</strain>
    </source>
</reference>
<dbReference type="Pfam" id="PF02668">
    <property type="entry name" value="TauD"/>
    <property type="match status" value="1"/>
</dbReference>
<dbReference type="Proteomes" id="UP001139955">
    <property type="component" value="Unassembled WGS sequence"/>
</dbReference>
<proteinExistence type="predicted"/>
<reference evidence="4" key="2">
    <citation type="journal article" date="2023" name="mSystems">
        <title>Charting the Lipopeptidome of Nonpathogenic Pseudomonas.</title>
        <authorList>
            <person name="Cesa-Luna C."/>
            <person name="Geudens N."/>
            <person name="Girard L."/>
            <person name="De Roo V."/>
            <person name="Maklad H.R."/>
            <person name="Martins J.C."/>
            <person name="Hofte M."/>
            <person name="De Mot R."/>
        </authorList>
    </citation>
    <scope>NUCLEOTIDE SEQUENCE</scope>
    <source>
        <strain evidence="4">B1M3-32</strain>
    </source>
</reference>
<sequence length="339" mass="37420">MDVKGSETAGTFDFVVSGYADPQRYFSGAADDIRARLLSEGAVVIRAADQCRDPGVFETAIGALGFETRDYVGGSSPRSTIQGKVMEATRTPADWSVILHQEMAYVKSPPEIIAFVCVEPAGKGGESVIGDMRKLERLIDPKTLQQLTDRGLKLRRTLPDQARVNLKPGVKKSWQETFSTASVAEAEVLCRARGWDFEWSGDDLILWQDCISPLRQHPLKAASIWCNQAHFWGAAAMIEWARIDGREQDASELINAHRRSPQLLEAMCFGDGEPLAQDLTLELFHTVRGLERDVDLAQGDILLLDNVQYAHGRRAFSGNRKLNVIIADWAAGQSHAVQG</sequence>
<comment type="caution">
    <text evidence="4">The sequence shown here is derived from an EMBL/GenBank/DDBJ whole genome shotgun (WGS) entry which is preliminary data.</text>
</comment>
<dbReference type="GO" id="GO:0016706">
    <property type="term" value="F:2-oxoglutarate-dependent dioxygenase activity"/>
    <property type="evidence" value="ECO:0007669"/>
    <property type="project" value="UniProtKB-ARBA"/>
</dbReference>
<comment type="cofactor">
    <cofactor evidence="1">
        <name>Fe(2+)</name>
        <dbReference type="ChEBI" id="CHEBI:29033"/>
    </cofactor>
</comment>
<keyword evidence="4" id="KW-0223">Dioxygenase</keyword>
<dbReference type="AlphaFoldDB" id="A0A9X3BBX6"/>
<dbReference type="Gene3D" id="3.60.130.10">
    <property type="entry name" value="Clavaminate synthase-like"/>
    <property type="match status" value="1"/>
</dbReference>
<dbReference type="EMBL" id="JAOSKY010000007">
    <property type="protein sequence ID" value="MCU7249005.1"/>
    <property type="molecule type" value="Genomic_DNA"/>
</dbReference>
<keyword evidence="5" id="KW-1185">Reference proteome</keyword>
<feature type="domain" description="TauD/TfdA-like" evidence="3">
    <location>
        <begin position="20"/>
        <end position="324"/>
    </location>
</feature>
<evidence type="ECO:0000256" key="1">
    <source>
        <dbReference type="ARBA" id="ARBA00001954"/>
    </source>
</evidence>
<dbReference type="InterPro" id="IPR003819">
    <property type="entry name" value="TauD/TfdA-like"/>
</dbReference>
<keyword evidence="2" id="KW-0560">Oxidoreductase</keyword>
<dbReference type="PANTHER" id="PTHR10696">
    <property type="entry name" value="GAMMA-BUTYROBETAINE HYDROXYLASE-RELATED"/>
    <property type="match status" value="1"/>
</dbReference>
<gene>
    <name evidence="4" type="ORF">OC940_14430</name>
</gene>
<evidence type="ECO:0000256" key="2">
    <source>
        <dbReference type="ARBA" id="ARBA00023002"/>
    </source>
</evidence>
<accession>A0A9X3BBX6</accession>
<dbReference type="InterPro" id="IPR042098">
    <property type="entry name" value="TauD-like_sf"/>
</dbReference>
<evidence type="ECO:0000259" key="3">
    <source>
        <dbReference type="Pfam" id="PF02668"/>
    </source>
</evidence>
<name>A0A9X3BBX6_9PSED</name>
<protein>
    <submittedName>
        <fullName evidence="4">TauD/TfdA family dioxygenase</fullName>
    </submittedName>
</protein>
<organism evidence="4 5">
    <name type="scientific">Pseudomonas koreensis</name>
    <dbReference type="NCBI Taxonomy" id="198620"/>
    <lineage>
        <taxon>Bacteria</taxon>
        <taxon>Pseudomonadati</taxon>
        <taxon>Pseudomonadota</taxon>
        <taxon>Gammaproteobacteria</taxon>
        <taxon>Pseudomonadales</taxon>
        <taxon>Pseudomonadaceae</taxon>
        <taxon>Pseudomonas</taxon>
    </lineage>
</organism>
<dbReference type="SUPFAM" id="SSF51197">
    <property type="entry name" value="Clavaminate synthase-like"/>
    <property type="match status" value="1"/>
</dbReference>
<evidence type="ECO:0000313" key="5">
    <source>
        <dbReference type="Proteomes" id="UP001139955"/>
    </source>
</evidence>
<dbReference type="PANTHER" id="PTHR10696:SF21">
    <property type="entry name" value="TAUD_TFDA-LIKE DOMAIN-CONTAINING PROTEIN"/>
    <property type="match status" value="1"/>
</dbReference>